<comment type="caution">
    <text evidence="1">The sequence shown here is derived from an EMBL/GenBank/DDBJ whole genome shotgun (WGS) entry which is preliminary data.</text>
</comment>
<sequence>MCVNTQNKYPKAKENIQIEIEFRDLRGYSSTLLPWGCLVSLEPAGHIAEIPHATSSSGLSSKCLDAPVICTDSYKSANTKSSNFQRHHTAENLKLMVAIATKDNKNIK</sequence>
<keyword evidence="1" id="KW-0687">Ribonucleoprotein</keyword>
<proteinExistence type="predicted"/>
<keyword evidence="2" id="KW-1185">Reference proteome</keyword>
<dbReference type="Proteomes" id="UP000187609">
    <property type="component" value="Unassembled WGS sequence"/>
</dbReference>
<name>A0A314KYQ1_NICAT</name>
<keyword evidence="1" id="KW-0689">Ribosomal protein</keyword>
<accession>A0A314KYQ1</accession>
<evidence type="ECO:0000313" key="2">
    <source>
        <dbReference type="Proteomes" id="UP000187609"/>
    </source>
</evidence>
<dbReference type="GO" id="GO:0005840">
    <property type="term" value="C:ribosome"/>
    <property type="evidence" value="ECO:0007669"/>
    <property type="project" value="UniProtKB-KW"/>
</dbReference>
<dbReference type="AlphaFoldDB" id="A0A314KYQ1"/>
<organism evidence="1 2">
    <name type="scientific">Nicotiana attenuata</name>
    <name type="common">Coyote tobacco</name>
    <dbReference type="NCBI Taxonomy" id="49451"/>
    <lineage>
        <taxon>Eukaryota</taxon>
        <taxon>Viridiplantae</taxon>
        <taxon>Streptophyta</taxon>
        <taxon>Embryophyta</taxon>
        <taxon>Tracheophyta</taxon>
        <taxon>Spermatophyta</taxon>
        <taxon>Magnoliopsida</taxon>
        <taxon>eudicotyledons</taxon>
        <taxon>Gunneridae</taxon>
        <taxon>Pentapetalae</taxon>
        <taxon>asterids</taxon>
        <taxon>lamiids</taxon>
        <taxon>Solanales</taxon>
        <taxon>Solanaceae</taxon>
        <taxon>Nicotianoideae</taxon>
        <taxon>Nicotianeae</taxon>
        <taxon>Nicotiana</taxon>
    </lineage>
</organism>
<gene>
    <name evidence="1" type="primary">RPL37</name>
    <name evidence="1" type="ORF">A4A49_52239</name>
</gene>
<dbReference type="Gramene" id="OIT34433">
    <property type="protein sequence ID" value="OIT34433"/>
    <property type="gene ID" value="A4A49_52239"/>
</dbReference>
<dbReference type="EMBL" id="MJEQ01000712">
    <property type="protein sequence ID" value="OIT34433.1"/>
    <property type="molecule type" value="Genomic_DNA"/>
</dbReference>
<reference evidence="1" key="1">
    <citation type="submission" date="2016-11" db="EMBL/GenBank/DDBJ databases">
        <title>The genome of Nicotiana attenuata.</title>
        <authorList>
            <person name="Xu S."/>
            <person name="Brockmoeller T."/>
            <person name="Gaquerel E."/>
            <person name="Navarro A."/>
            <person name="Kuhl H."/>
            <person name="Gase K."/>
            <person name="Ling Z."/>
            <person name="Zhou W."/>
            <person name="Kreitzer C."/>
            <person name="Stanke M."/>
            <person name="Tang H."/>
            <person name="Lyons E."/>
            <person name="Pandey P."/>
            <person name="Pandey S.P."/>
            <person name="Timmermann B."/>
            <person name="Baldwin I.T."/>
        </authorList>
    </citation>
    <scope>NUCLEOTIDE SEQUENCE [LARGE SCALE GENOMIC DNA]</scope>
    <source>
        <strain evidence="1">UT</strain>
    </source>
</reference>
<protein>
    <submittedName>
        <fullName evidence="1">60s ribosomal protein l37</fullName>
    </submittedName>
</protein>
<evidence type="ECO:0000313" key="1">
    <source>
        <dbReference type="EMBL" id="OIT34433.1"/>
    </source>
</evidence>